<reference evidence="2" key="1">
    <citation type="submission" date="2023-03" db="EMBL/GenBank/DDBJ databases">
        <title>Massive genome expansion in bonnet fungi (Mycena s.s.) driven by repeated elements and novel gene families across ecological guilds.</title>
        <authorList>
            <consortium name="Lawrence Berkeley National Laboratory"/>
            <person name="Harder C.B."/>
            <person name="Miyauchi S."/>
            <person name="Viragh M."/>
            <person name="Kuo A."/>
            <person name="Thoen E."/>
            <person name="Andreopoulos B."/>
            <person name="Lu D."/>
            <person name="Skrede I."/>
            <person name="Drula E."/>
            <person name="Henrissat B."/>
            <person name="Morin E."/>
            <person name="Kohler A."/>
            <person name="Barry K."/>
            <person name="LaButti K."/>
            <person name="Morin E."/>
            <person name="Salamov A."/>
            <person name="Lipzen A."/>
            <person name="Mereny Z."/>
            <person name="Hegedus B."/>
            <person name="Baldrian P."/>
            <person name="Stursova M."/>
            <person name="Weitz H."/>
            <person name="Taylor A."/>
            <person name="Grigoriev I.V."/>
            <person name="Nagy L.G."/>
            <person name="Martin F."/>
            <person name="Kauserud H."/>
        </authorList>
    </citation>
    <scope>NUCLEOTIDE SEQUENCE</scope>
    <source>
        <strain evidence="2">CBHHK067</strain>
    </source>
</reference>
<evidence type="ECO:0000256" key="1">
    <source>
        <dbReference type="SAM" id="MobiDB-lite"/>
    </source>
</evidence>
<accession>A0AAD7GX95</accession>
<feature type="region of interest" description="Disordered" evidence="1">
    <location>
        <begin position="143"/>
        <end position="162"/>
    </location>
</feature>
<keyword evidence="3" id="KW-1185">Reference proteome</keyword>
<proteinExistence type="predicted"/>
<dbReference type="AlphaFoldDB" id="A0AAD7GX95"/>
<dbReference type="Proteomes" id="UP001221757">
    <property type="component" value="Unassembled WGS sequence"/>
</dbReference>
<protein>
    <submittedName>
        <fullName evidence="2">Uncharacterized protein</fullName>
    </submittedName>
</protein>
<comment type="caution">
    <text evidence="2">The sequence shown here is derived from an EMBL/GenBank/DDBJ whole genome shotgun (WGS) entry which is preliminary data.</text>
</comment>
<name>A0AAD7GX95_MYCRO</name>
<evidence type="ECO:0000313" key="3">
    <source>
        <dbReference type="Proteomes" id="UP001221757"/>
    </source>
</evidence>
<gene>
    <name evidence="2" type="ORF">B0H17DRAFT_1191864</name>
</gene>
<evidence type="ECO:0000313" key="2">
    <source>
        <dbReference type="EMBL" id="KAJ7707349.1"/>
    </source>
</evidence>
<sequence length="335" mass="36688">MSSFNTPSLLKSEEETIRLLQKSVRATRYDDPLDQDAFLIASACTILQFSDQYTAFTANPELSECIFSIRKALHQNNFRPDSTCSEVLTAISDFAGEIVRSRQLFCDCQRAQATRLHAEEAAEALAACRDALAYAEKKRVLSPDSDTVSIPSNDEDTPLNKDPIPSPIEGADATMIASPARVRSSALLSPLLELESLMLSIRLTSPALVLLASPSSPTQSLPDLVPIYPPSSGRPSNSRDWPQKVMHALRHHQDHIIIVSEFSAAQGDSYLIAHTRNPGAPHIRASTPPSEPKLHRRLANVEAEVQQLATAQKHLREQLQPVQKACEGKGKASDP</sequence>
<dbReference type="EMBL" id="JARKIE010000005">
    <property type="protein sequence ID" value="KAJ7707349.1"/>
    <property type="molecule type" value="Genomic_DNA"/>
</dbReference>
<organism evidence="2 3">
    <name type="scientific">Mycena rosella</name>
    <name type="common">Pink bonnet</name>
    <name type="synonym">Agaricus rosellus</name>
    <dbReference type="NCBI Taxonomy" id="1033263"/>
    <lineage>
        <taxon>Eukaryota</taxon>
        <taxon>Fungi</taxon>
        <taxon>Dikarya</taxon>
        <taxon>Basidiomycota</taxon>
        <taxon>Agaricomycotina</taxon>
        <taxon>Agaricomycetes</taxon>
        <taxon>Agaricomycetidae</taxon>
        <taxon>Agaricales</taxon>
        <taxon>Marasmiineae</taxon>
        <taxon>Mycenaceae</taxon>
        <taxon>Mycena</taxon>
    </lineage>
</organism>